<dbReference type="GO" id="GO:0009691">
    <property type="term" value="P:cytokinin biosynthetic process"/>
    <property type="evidence" value="ECO:0007669"/>
    <property type="project" value="InterPro"/>
</dbReference>
<gene>
    <name evidence="9" type="ORF">D9619_005826</name>
</gene>
<dbReference type="InterPro" id="IPR005269">
    <property type="entry name" value="LOG"/>
</dbReference>
<dbReference type="GO" id="GO:0030042">
    <property type="term" value="P:actin filament depolymerization"/>
    <property type="evidence" value="ECO:0007669"/>
    <property type="project" value="TreeGrafter"/>
</dbReference>
<dbReference type="OrthoDB" id="10006997at2759"/>
<comment type="subcellular location">
    <subcellularLocation>
        <location evidence="1">Cytoplasm</location>
        <location evidence="1">Cytoskeleton</location>
    </subcellularLocation>
</comment>
<dbReference type="AlphaFoldDB" id="A0A8H5BYD3"/>
<dbReference type="CDD" id="cd11285">
    <property type="entry name" value="ADF_Twf-N_like"/>
    <property type="match status" value="1"/>
</dbReference>
<protein>
    <recommendedName>
        <fullName evidence="8">ADF-H domain-containing protein</fullName>
    </recommendedName>
</protein>
<dbReference type="InterPro" id="IPR031100">
    <property type="entry name" value="LOG_fam"/>
</dbReference>
<feature type="domain" description="ADF-H" evidence="8">
    <location>
        <begin position="30"/>
        <end position="162"/>
    </location>
</feature>
<dbReference type="EMBL" id="JAACJJ010000001">
    <property type="protein sequence ID" value="KAF5330788.1"/>
    <property type="molecule type" value="Genomic_DNA"/>
</dbReference>
<dbReference type="InterPro" id="IPR028458">
    <property type="entry name" value="Twinfilin"/>
</dbReference>
<sequence>MRRVSQETRCCQFGCCEHLITTLIMSALSGITVSTDLASIFADAVQAKTTRFVKVSIQNESLVHDLSVDIANTLEEDLAELQKDDVLPNDSAAYVLAKLDPPSADWLLISYVPDNAKVRDKMLYASTRASLLKALGSSLFTDSIFATSKADLTAEAYASHLRHVAAPHPLSSREQELADLRAAENDTATYEGSRGRASHIGTGVGLNWSSEVEYAVSELGQGSSNALVVISIDPQTETLVLASSTETSVDALGSSLLQDEPCYALFAWSLSPERREIIFVYSSLGKALADVGRPLVYGGGSKGIMGVVSGAVLEGGGKVIGVIPHAMVVAGGEKDKLEDDTRVALDESGRESVETIIVDSMHERKVAMAKRADGFVGLPGGFGTFEEVFEVVTWTQLGLHDKPVVLLNVQSFWEPVRTLINSSIDAGFIRPENANLVVFVDGPADHSTHEAFDWGSAALEALDGWKRGHNQPLFNWAQKAGREEYGQT</sequence>
<dbReference type="GO" id="GO:0051016">
    <property type="term" value="P:barbed-end actin filament capping"/>
    <property type="evidence" value="ECO:0007669"/>
    <property type="project" value="TreeGrafter"/>
</dbReference>
<dbReference type="GO" id="GO:0051015">
    <property type="term" value="F:actin filament binding"/>
    <property type="evidence" value="ECO:0007669"/>
    <property type="project" value="TreeGrafter"/>
</dbReference>
<keyword evidence="10" id="KW-1185">Reference proteome</keyword>
<evidence type="ECO:0000256" key="2">
    <source>
        <dbReference type="ARBA" id="ARBA00009557"/>
    </source>
</evidence>
<proteinExistence type="inferred from homology"/>
<dbReference type="PANTHER" id="PTHR13759:SF1">
    <property type="entry name" value="TWINFILIN"/>
    <property type="match status" value="1"/>
</dbReference>
<keyword evidence="4" id="KW-0677">Repeat</keyword>
<dbReference type="NCBIfam" id="TIGR00730">
    <property type="entry name" value="Rossman fold protein, TIGR00730 family"/>
    <property type="match status" value="1"/>
</dbReference>
<dbReference type="Gene3D" id="3.40.20.10">
    <property type="entry name" value="Severin"/>
    <property type="match status" value="1"/>
</dbReference>
<dbReference type="GO" id="GO:0003785">
    <property type="term" value="F:actin monomer binding"/>
    <property type="evidence" value="ECO:0007669"/>
    <property type="project" value="TreeGrafter"/>
</dbReference>
<dbReference type="GO" id="GO:0005884">
    <property type="term" value="C:actin filament"/>
    <property type="evidence" value="ECO:0007669"/>
    <property type="project" value="TreeGrafter"/>
</dbReference>
<comment type="subunit">
    <text evidence="7">Interacts with G-actin; ADP-actin form.</text>
</comment>
<comment type="similarity">
    <text evidence="2">Belongs to the actin-binding proteins ADF family. Twinfilin subfamily.</text>
</comment>
<evidence type="ECO:0000256" key="3">
    <source>
        <dbReference type="ARBA" id="ARBA00022490"/>
    </source>
</evidence>
<evidence type="ECO:0000256" key="5">
    <source>
        <dbReference type="ARBA" id="ARBA00023203"/>
    </source>
</evidence>
<keyword evidence="3" id="KW-0963">Cytoplasm</keyword>
<dbReference type="PROSITE" id="PS51263">
    <property type="entry name" value="ADF_H"/>
    <property type="match status" value="1"/>
</dbReference>
<dbReference type="FunFam" id="3.40.20.10:FF:000042">
    <property type="entry name" value="Actin depolymerizing protein"/>
    <property type="match status" value="1"/>
</dbReference>
<evidence type="ECO:0000256" key="4">
    <source>
        <dbReference type="ARBA" id="ARBA00022737"/>
    </source>
</evidence>
<evidence type="ECO:0000256" key="6">
    <source>
        <dbReference type="ARBA" id="ARBA00023212"/>
    </source>
</evidence>
<name>A0A8H5BYD3_9AGAR</name>
<reference evidence="9 10" key="1">
    <citation type="journal article" date="2020" name="ISME J.">
        <title>Uncovering the hidden diversity of litter-decomposition mechanisms in mushroom-forming fungi.</title>
        <authorList>
            <person name="Floudas D."/>
            <person name="Bentzer J."/>
            <person name="Ahren D."/>
            <person name="Johansson T."/>
            <person name="Persson P."/>
            <person name="Tunlid A."/>
        </authorList>
    </citation>
    <scope>NUCLEOTIDE SEQUENCE [LARGE SCALE GENOMIC DNA]</scope>
    <source>
        <strain evidence="9 10">CBS 101986</strain>
    </source>
</reference>
<evidence type="ECO:0000313" key="10">
    <source>
        <dbReference type="Proteomes" id="UP000567179"/>
    </source>
</evidence>
<dbReference type="Pfam" id="PF03641">
    <property type="entry name" value="Lysine_decarbox"/>
    <property type="match status" value="1"/>
</dbReference>
<keyword evidence="6" id="KW-0206">Cytoskeleton</keyword>
<dbReference type="InterPro" id="IPR002108">
    <property type="entry name" value="ADF-H"/>
</dbReference>
<comment type="caution">
    <text evidence="9">The sequence shown here is derived from an EMBL/GenBank/DDBJ whole genome shotgun (WGS) entry which is preliminary data.</text>
</comment>
<dbReference type="Pfam" id="PF00241">
    <property type="entry name" value="Cofilin_ADF"/>
    <property type="match status" value="2"/>
</dbReference>
<organism evidence="9 10">
    <name type="scientific">Psilocybe cf. subviscida</name>
    <dbReference type="NCBI Taxonomy" id="2480587"/>
    <lineage>
        <taxon>Eukaryota</taxon>
        <taxon>Fungi</taxon>
        <taxon>Dikarya</taxon>
        <taxon>Basidiomycota</taxon>
        <taxon>Agaricomycotina</taxon>
        <taxon>Agaricomycetes</taxon>
        <taxon>Agaricomycetidae</taxon>
        <taxon>Agaricales</taxon>
        <taxon>Agaricineae</taxon>
        <taxon>Strophariaceae</taxon>
        <taxon>Psilocybe</taxon>
    </lineage>
</organism>
<dbReference type="SMART" id="SM00102">
    <property type="entry name" value="ADF"/>
    <property type="match status" value="1"/>
</dbReference>
<dbReference type="PANTHER" id="PTHR13759">
    <property type="entry name" value="TWINFILIN"/>
    <property type="match status" value="1"/>
</dbReference>
<evidence type="ECO:0000256" key="1">
    <source>
        <dbReference type="ARBA" id="ARBA00004245"/>
    </source>
</evidence>
<dbReference type="InterPro" id="IPR029006">
    <property type="entry name" value="ADF-H/Gelsolin-like_dom_sf"/>
</dbReference>
<dbReference type="GO" id="GO:0005737">
    <property type="term" value="C:cytoplasm"/>
    <property type="evidence" value="ECO:0007669"/>
    <property type="project" value="TreeGrafter"/>
</dbReference>
<evidence type="ECO:0000256" key="7">
    <source>
        <dbReference type="ARBA" id="ARBA00038532"/>
    </source>
</evidence>
<evidence type="ECO:0000259" key="8">
    <source>
        <dbReference type="PROSITE" id="PS51263"/>
    </source>
</evidence>
<dbReference type="Proteomes" id="UP000567179">
    <property type="component" value="Unassembled WGS sequence"/>
</dbReference>
<dbReference type="Gene3D" id="3.40.50.450">
    <property type="match status" value="1"/>
</dbReference>
<evidence type="ECO:0000313" key="9">
    <source>
        <dbReference type="EMBL" id="KAF5330788.1"/>
    </source>
</evidence>
<keyword evidence="5" id="KW-0009">Actin-binding</keyword>
<dbReference type="GO" id="GO:0016787">
    <property type="term" value="F:hydrolase activity"/>
    <property type="evidence" value="ECO:0007669"/>
    <property type="project" value="InterPro"/>
</dbReference>
<accession>A0A8H5BYD3</accession>
<dbReference type="SUPFAM" id="SSF102405">
    <property type="entry name" value="MCP/YpsA-like"/>
    <property type="match status" value="1"/>
</dbReference>
<dbReference type="SUPFAM" id="SSF55753">
    <property type="entry name" value="Actin depolymerizing proteins"/>
    <property type="match status" value="2"/>
</dbReference>